<dbReference type="UniPathway" id="UPA00074">
    <property type="reaction ID" value="UER00129"/>
</dbReference>
<dbReference type="STRING" id="572478.Vdis_0581"/>
<accession>E1QUX5</accession>
<evidence type="ECO:0000256" key="1">
    <source>
        <dbReference type="ARBA" id="ARBA00004686"/>
    </source>
</evidence>
<dbReference type="Proteomes" id="UP000006681">
    <property type="component" value="Chromosome"/>
</dbReference>
<proteinExistence type="predicted"/>
<dbReference type="InterPro" id="IPR004733">
    <property type="entry name" value="PurM_cligase"/>
</dbReference>
<keyword evidence="5" id="KW-0067">ATP-binding</keyword>
<dbReference type="Gene3D" id="3.30.1330.10">
    <property type="entry name" value="PurM-like, N-terminal domain"/>
    <property type="match status" value="1"/>
</dbReference>
<dbReference type="GO" id="GO:0046084">
    <property type="term" value="P:adenine biosynthetic process"/>
    <property type="evidence" value="ECO:0007669"/>
    <property type="project" value="TreeGrafter"/>
</dbReference>
<name>E1QUX5_VULDI</name>
<dbReference type="InterPro" id="IPR016188">
    <property type="entry name" value="PurM-like_N"/>
</dbReference>
<dbReference type="InterPro" id="IPR036676">
    <property type="entry name" value="PurM-like_C_sf"/>
</dbReference>
<keyword evidence="9" id="KW-1185">Reference proteome</keyword>
<comment type="pathway">
    <text evidence="1">Purine metabolism; IMP biosynthesis via de novo pathway; 5-amino-1-(5-phospho-D-ribosyl)imidazole from N(2)-formyl-N(1)-(5-phospho-D-ribosyl)glycinamide: step 2/2.</text>
</comment>
<dbReference type="GO" id="GO:0004637">
    <property type="term" value="F:phosphoribosylamine-glycine ligase activity"/>
    <property type="evidence" value="ECO:0007669"/>
    <property type="project" value="TreeGrafter"/>
</dbReference>
<evidence type="ECO:0000256" key="4">
    <source>
        <dbReference type="ARBA" id="ARBA00022741"/>
    </source>
</evidence>
<dbReference type="OrthoDB" id="6605at2157"/>
<evidence type="ECO:0000313" key="9">
    <source>
        <dbReference type="Proteomes" id="UP000006681"/>
    </source>
</evidence>
<dbReference type="EMBL" id="CP002100">
    <property type="protein sequence ID" value="ADN49978.1"/>
    <property type="molecule type" value="Genomic_DNA"/>
</dbReference>
<keyword evidence="3 8" id="KW-0436">Ligase</keyword>
<evidence type="ECO:0000256" key="2">
    <source>
        <dbReference type="ARBA" id="ARBA00013047"/>
    </source>
</evidence>
<evidence type="ECO:0000259" key="7">
    <source>
        <dbReference type="Pfam" id="PF02769"/>
    </source>
</evidence>
<dbReference type="GO" id="GO:0004641">
    <property type="term" value="F:phosphoribosylformylglycinamidine cyclo-ligase activity"/>
    <property type="evidence" value="ECO:0007669"/>
    <property type="project" value="UniProtKB-EC"/>
</dbReference>
<evidence type="ECO:0000256" key="3">
    <source>
        <dbReference type="ARBA" id="ARBA00022598"/>
    </source>
</evidence>
<feature type="domain" description="PurM-like N-terminal" evidence="6">
    <location>
        <begin position="49"/>
        <end position="154"/>
    </location>
</feature>
<dbReference type="GO" id="GO:0005524">
    <property type="term" value="F:ATP binding"/>
    <property type="evidence" value="ECO:0007669"/>
    <property type="project" value="UniProtKB-KW"/>
</dbReference>
<evidence type="ECO:0000313" key="8">
    <source>
        <dbReference type="EMBL" id="ADN49978.1"/>
    </source>
</evidence>
<dbReference type="KEGG" id="vdi:Vdis_0581"/>
<dbReference type="InterPro" id="IPR036921">
    <property type="entry name" value="PurM-like_N_sf"/>
</dbReference>
<reference evidence="8 9" key="1">
    <citation type="journal article" date="2010" name="Stand. Genomic Sci.">
        <title>Complete genome sequence of Vulcanisaeta distributa type strain (IC-017).</title>
        <authorList>
            <person name="Mavromatis K."/>
            <person name="Sikorski J."/>
            <person name="Pabst E."/>
            <person name="Teshima H."/>
            <person name="Lapidus A."/>
            <person name="Lucas S."/>
            <person name="Nolan M."/>
            <person name="Glavina Del Rio T."/>
            <person name="Cheng J.F."/>
            <person name="Bruce D."/>
            <person name="Goodwin L."/>
            <person name="Pitluck S."/>
            <person name="Liolios K."/>
            <person name="Ivanova N."/>
            <person name="Mikhailova N."/>
            <person name="Pati A."/>
            <person name="Chen A."/>
            <person name="Palaniappan K."/>
            <person name="Land M."/>
            <person name="Hauser L."/>
            <person name="Chang Y.J."/>
            <person name="Jeffries C.D."/>
            <person name="Rohde M."/>
            <person name="Spring S."/>
            <person name="Goker M."/>
            <person name="Wirth R."/>
            <person name="Woyke T."/>
            <person name="Bristow J."/>
            <person name="Eisen J.A."/>
            <person name="Markowitz V."/>
            <person name="Hugenholtz P."/>
            <person name="Klenk H.P."/>
            <person name="Kyrpides N.C."/>
        </authorList>
    </citation>
    <scope>NUCLEOTIDE SEQUENCE [LARGE SCALE GENOMIC DNA]</scope>
    <source>
        <strain evidence="9">DSM 14429 / JCM 11212 / NBRC 100878 / IC-017</strain>
    </source>
</reference>
<dbReference type="GeneID" id="9751501"/>
<dbReference type="Pfam" id="PF00586">
    <property type="entry name" value="AIRS"/>
    <property type="match status" value="1"/>
</dbReference>
<dbReference type="PANTHER" id="PTHR10520">
    <property type="entry name" value="TRIFUNCTIONAL PURINE BIOSYNTHETIC PROTEIN ADENOSINE-3-RELATED"/>
    <property type="match status" value="1"/>
</dbReference>
<reference evidence="9" key="2">
    <citation type="journal article" date="2010" name="Stand. Genomic Sci.">
        <title>Complete genome sequence of Vulcanisaeta distributa type strain (IC-017T).</title>
        <authorList>
            <person name="Mavromatis K."/>
            <person name="Sikorski J."/>
            <person name="Pabst E."/>
            <person name="Teshima H."/>
            <person name="Lapidus A."/>
            <person name="Lucas S."/>
            <person name="Nolan M."/>
            <person name="Glavina Del Rio T."/>
            <person name="Cheng J."/>
            <person name="Bruce D."/>
            <person name="Goodwin L."/>
            <person name="Pitluck S."/>
            <person name="Liolios K."/>
            <person name="Ivanova N."/>
            <person name="Mikhailova N."/>
            <person name="Pati A."/>
            <person name="Chen A."/>
            <person name="Palaniappan K."/>
            <person name="Land M."/>
            <person name="Hauser L."/>
            <person name="Chang Y."/>
            <person name="Jeffries C."/>
            <person name="Rohde M."/>
            <person name="Spring S."/>
            <person name="Goker M."/>
            <person name="Wirth R."/>
            <person name="Woyke T."/>
            <person name="Bristow J."/>
            <person name="Eisen J."/>
            <person name="Markowitz V."/>
            <person name="Hugenholtz P."/>
            <person name="Klenk H."/>
            <person name="Kyrpides N."/>
        </authorList>
    </citation>
    <scope>NUCLEOTIDE SEQUENCE [LARGE SCALE GENOMIC DNA]</scope>
    <source>
        <strain evidence="9">DSM 14429 / JCM 11212 / NBRC 100878 / IC-017</strain>
    </source>
</reference>
<dbReference type="AlphaFoldDB" id="E1QUX5"/>
<dbReference type="GO" id="GO:0005829">
    <property type="term" value="C:cytosol"/>
    <property type="evidence" value="ECO:0007669"/>
    <property type="project" value="TreeGrafter"/>
</dbReference>
<dbReference type="Pfam" id="PF02769">
    <property type="entry name" value="AIRS_C"/>
    <property type="match status" value="1"/>
</dbReference>
<dbReference type="NCBIfam" id="TIGR00878">
    <property type="entry name" value="purM"/>
    <property type="match status" value="1"/>
</dbReference>
<evidence type="ECO:0000259" key="6">
    <source>
        <dbReference type="Pfam" id="PF00586"/>
    </source>
</evidence>
<dbReference type="CDD" id="cd02196">
    <property type="entry name" value="PurM"/>
    <property type="match status" value="1"/>
</dbReference>
<gene>
    <name evidence="8" type="ordered locus">Vdis_0581</name>
</gene>
<dbReference type="InterPro" id="IPR010918">
    <property type="entry name" value="PurM-like_C_dom"/>
</dbReference>
<dbReference type="Gene3D" id="3.90.650.10">
    <property type="entry name" value="PurM-like C-terminal domain"/>
    <property type="match status" value="1"/>
</dbReference>
<protein>
    <recommendedName>
        <fullName evidence="2">phosphoribosylformylglycinamidine cyclo-ligase</fullName>
        <ecNumber evidence="2">6.3.3.1</ecNumber>
    </recommendedName>
</protein>
<dbReference type="PANTHER" id="PTHR10520:SF12">
    <property type="entry name" value="TRIFUNCTIONAL PURINE BIOSYNTHETIC PROTEIN ADENOSINE-3"/>
    <property type="match status" value="1"/>
</dbReference>
<dbReference type="EC" id="6.3.3.1" evidence="2"/>
<organism evidence="8 9">
    <name type="scientific">Vulcanisaeta distributa (strain DSM 14429 / JCM 11212 / NBRC 100878 / IC-017)</name>
    <dbReference type="NCBI Taxonomy" id="572478"/>
    <lineage>
        <taxon>Archaea</taxon>
        <taxon>Thermoproteota</taxon>
        <taxon>Thermoprotei</taxon>
        <taxon>Thermoproteales</taxon>
        <taxon>Thermoproteaceae</taxon>
        <taxon>Vulcanisaeta</taxon>
    </lineage>
</organism>
<dbReference type="GO" id="GO:0006189">
    <property type="term" value="P:'de novo' IMP biosynthetic process"/>
    <property type="evidence" value="ECO:0007669"/>
    <property type="project" value="UniProtKB-UniPathway"/>
</dbReference>
<feature type="domain" description="PurM-like C-terminal" evidence="7">
    <location>
        <begin position="165"/>
        <end position="322"/>
    </location>
</feature>
<dbReference type="SUPFAM" id="SSF55326">
    <property type="entry name" value="PurM N-terminal domain-like"/>
    <property type="match status" value="1"/>
</dbReference>
<sequence>MGWTYEKAGISLAKHWEMHSIAREVIHELSNELGIGLVEGGFTRSINLGNYEVTLHTDGVGTKSMVAWSTGRLEVIGWDCVVGNVNDIACDGFSPMALTDYIAISSNDADAVGKVLRGIRDAALRVGAVLLGGETAIMPDLVNGIDVSCTVLGIRRVRAVGNAAPGDVVIGIESNGLHMNGYTLARKVLLGRYGVNDEICGDELGNWLLRPTAYYGDLLTKLYGRGLIKAAVHVTGGGFTKLRRAIGELGVELEVPEPPCIFRVIKEVGNVGWDEMYRVFNMGVGLMVLTSEGQVGEVTSVIREAGFNYWVLGKVTSSGGISILMPNGVKLRL</sequence>
<evidence type="ECO:0000256" key="5">
    <source>
        <dbReference type="ARBA" id="ARBA00022840"/>
    </source>
</evidence>
<dbReference type="SUPFAM" id="SSF56042">
    <property type="entry name" value="PurM C-terminal domain-like"/>
    <property type="match status" value="1"/>
</dbReference>
<dbReference type="eggNOG" id="arCOG00639">
    <property type="taxonomic scope" value="Archaea"/>
</dbReference>
<dbReference type="RefSeq" id="WP_013335703.1">
    <property type="nucleotide sequence ID" value="NC_014537.1"/>
</dbReference>
<dbReference type="HOGENOM" id="CLU_047116_0_0_2"/>
<keyword evidence="4" id="KW-0547">Nucleotide-binding</keyword>